<sequence>MESRQMISSNGQFPWMDKLTIAVTSAKTDERAVFRAFAPTISILLQ</sequence>
<dbReference type="AlphaFoldDB" id="A0A0C5VAQ1"/>
<dbReference type="Proteomes" id="UP000032266">
    <property type="component" value="Chromosome"/>
</dbReference>
<dbReference type="HOGENOM" id="CLU_3184298_0_0_6"/>
<organism evidence="1 2">
    <name type="scientific">Gynuella sunshinyii YC6258</name>
    <dbReference type="NCBI Taxonomy" id="1445510"/>
    <lineage>
        <taxon>Bacteria</taxon>
        <taxon>Pseudomonadati</taxon>
        <taxon>Pseudomonadota</taxon>
        <taxon>Gammaproteobacteria</taxon>
        <taxon>Oceanospirillales</taxon>
        <taxon>Saccharospirillaceae</taxon>
        <taxon>Gynuella</taxon>
    </lineage>
</organism>
<reference evidence="1 2" key="1">
    <citation type="submission" date="2014-01" db="EMBL/GenBank/DDBJ databases">
        <title>Full genme sequencing of cellulolytic bacterium Gynuella sunshinyii YC6258T gen. nov., sp. nov.</title>
        <authorList>
            <person name="Khan H."/>
            <person name="Chung E.J."/>
            <person name="Chung Y.R."/>
        </authorList>
    </citation>
    <scope>NUCLEOTIDE SEQUENCE [LARGE SCALE GENOMIC DNA]</scope>
    <source>
        <strain evidence="1 2">YC6258</strain>
    </source>
</reference>
<dbReference type="KEGG" id="gsn:YC6258_04383"/>
<evidence type="ECO:0000313" key="1">
    <source>
        <dbReference type="EMBL" id="AJQ96415.1"/>
    </source>
</evidence>
<evidence type="ECO:0000313" key="2">
    <source>
        <dbReference type="Proteomes" id="UP000032266"/>
    </source>
</evidence>
<accession>A0A0C5VAQ1</accession>
<dbReference type="EMBL" id="CP007142">
    <property type="protein sequence ID" value="AJQ96415.1"/>
    <property type="molecule type" value="Genomic_DNA"/>
</dbReference>
<keyword evidence="2" id="KW-1185">Reference proteome</keyword>
<proteinExistence type="predicted"/>
<name>A0A0C5VAQ1_9GAMM</name>
<gene>
    <name evidence="1" type="ORF">YC6258_04383</name>
</gene>
<protein>
    <submittedName>
        <fullName evidence="1">Uncharacterized protein</fullName>
    </submittedName>
</protein>